<evidence type="ECO:0000256" key="1">
    <source>
        <dbReference type="SAM" id="SignalP"/>
    </source>
</evidence>
<dbReference type="Pfam" id="PF08386">
    <property type="entry name" value="Abhydrolase_4"/>
    <property type="match status" value="1"/>
</dbReference>
<organism evidence="4 5">
    <name type="scientific">Mycena venus</name>
    <dbReference type="NCBI Taxonomy" id="2733690"/>
    <lineage>
        <taxon>Eukaryota</taxon>
        <taxon>Fungi</taxon>
        <taxon>Dikarya</taxon>
        <taxon>Basidiomycota</taxon>
        <taxon>Agaricomycotina</taxon>
        <taxon>Agaricomycetes</taxon>
        <taxon>Agaricomycetidae</taxon>
        <taxon>Agaricales</taxon>
        <taxon>Marasmiineae</taxon>
        <taxon>Mycenaceae</taxon>
        <taxon>Mycena</taxon>
    </lineage>
</organism>
<evidence type="ECO:0000259" key="3">
    <source>
        <dbReference type="Pfam" id="PF08386"/>
    </source>
</evidence>
<keyword evidence="4" id="KW-0378">Hydrolase</keyword>
<dbReference type="GO" id="GO:0016787">
    <property type="term" value="F:hydrolase activity"/>
    <property type="evidence" value="ECO:0007669"/>
    <property type="project" value="UniProtKB-KW"/>
</dbReference>
<dbReference type="Proteomes" id="UP000620124">
    <property type="component" value="Unassembled WGS sequence"/>
</dbReference>
<evidence type="ECO:0000259" key="2">
    <source>
        <dbReference type="Pfam" id="PF00561"/>
    </source>
</evidence>
<dbReference type="SUPFAM" id="SSF53474">
    <property type="entry name" value="alpha/beta-Hydrolases"/>
    <property type="match status" value="1"/>
</dbReference>
<keyword evidence="5" id="KW-1185">Reference proteome</keyword>
<feature type="domain" description="AB hydrolase-1" evidence="2">
    <location>
        <begin position="94"/>
        <end position="241"/>
    </location>
</feature>
<dbReference type="Pfam" id="PF00561">
    <property type="entry name" value="Abhydrolase_1"/>
    <property type="match status" value="1"/>
</dbReference>
<feature type="domain" description="Peptidase S33 tripeptidyl aminopeptidase-like C-terminal" evidence="3">
    <location>
        <begin position="405"/>
        <end position="487"/>
    </location>
</feature>
<dbReference type="EMBL" id="JACAZI010000005">
    <property type="protein sequence ID" value="KAF7359620.1"/>
    <property type="molecule type" value="Genomic_DNA"/>
</dbReference>
<dbReference type="AlphaFoldDB" id="A0A8H7D2Z8"/>
<dbReference type="InterPro" id="IPR029058">
    <property type="entry name" value="AB_hydrolase_fold"/>
</dbReference>
<sequence>MRSDPVLFAAALGIFSRFSYALPPTLNTIRWVDCANNVPAPLQGMNFTSPLPSTLHCGQLDVPMDYSKPIGDSNTITLGFTMYRPNNSQGLINFNPGGPGQEVASYSWEIALNLERASWFAGLEGYDILAIDTRGWWSSNALNCSLGNWTLSSSLPSDEPGLNAFQASVRAYAQTCIDLSTPPGIVQYIGTREVVQDWDRVRAALDYDIMHHFGISYGTYYGALYAHTFPEHVGRFALDAVFTTGVSNVDLISAQYAALDRSLIRSDAYCLNDTSCPLHSQGKGAILEAFQTAVDLAGPSGSAASSNVTADDVRFFVGLRYLVGDPDFAGLNNALYAATQGNWSLLDYSTFAPVFTEAIVPIAQTYCLDYHVDDNTFEGYSNLLKVGSESDPLGIKFLFFMVLHALCTAWPYTAATNPTVPINASMVLVTSDFDYNTPTELATIEWSQAPNSVLVVRHGDDHGSYNVPGPARSAFINFLATGSLPAATNQTFATIYEPGSQRNPIPDPYLVPVGIEAGDM</sequence>
<name>A0A8H7D2Z8_9AGAR</name>
<protein>
    <submittedName>
        <fullName evidence="4">Alpha/beta-hydrolase</fullName>
    </submittedName>
</protein>
<evidence type="ECO:0000313" key="4">
    <source>
        <dbReference type="EMBL" id="KAF7359620.1"/>
    </source>
</evidence>
<reference evidence="4" key="1">
    <citation type="submission" date="2020-05" db="EMBL/GenBank/DDBJ databases">
        <title>Mycena genomes resolve the evolution of fungal bioluminescence.</title>
        <authorList>
            <person name="Tsai I.J."/>
        </authorList>
    </citation>
    <scope>NUCLEOTIDE SEQUENCE</scope>
    <source>
        <strain evidence="4">CCC161011</strain>
    </source>
</reference>
<gene>
    <name evidence="4" type="ORF">MVEN_00685800</name>
</gene>
<feature type="signal peptide" evidence="1">
    <location>
        <begin position="1"/>
        <end position="21"/>
    </location>
</feature>
<comment type="caution">
    <text evidence="4">The sequence shown here is derived from an EMBL/GenBank/DDBJ whole genome shotgun (WGS) entry which is preliminary data.</text>
</comment>
<keyword evidence="1" id="KW-0732">Signal</keyword>
<feature type="chain" id="PRO_5034781899" evidence="1">
    <location>
        <begin position="22"/>
        <end position="520"/>
    </location>
</feature>
<dbReference type="InterPro" id="IPR000073">
    <property type="entry name" value="AB_hydrolase_1"/>
</dbReference>
<proteinExistence type="predicted"/>
<dbReference type="OrthoDB" id="413670at2759"/>
<dbReference type="InterPro" id="IPR013595">
    <property type="entry name" value="Pept_S33_TAP-like_C"/>
</dbReference>
<evidence type="ECO:0000313" key="5">
    <source>
        <dbReference type="Proteomes" id="UP000620124"/>
    </source>
</evidence>
<dbReference type="Gene3D" id="3.40.50.1820">
    <property type="entry name" value="alpha/beta hydrolase"/>
    <property type="match status" value="1"/>
</dbReference>
<accession>A0A8H7D2Z8</accession>